<evidence type="ECO:0000313" key="1">
    <source>
        <dbReference type="EMBL" id="CAH0535282.1"/>
    </source>
</evidence>
<sequence>MEAIFELPIHPLYTEVQLRKKLAEIPGYLCSANWRGYVGRWEIRDNQLYLVSLIKDGCARNAPLVPAQLLFDEQKYPVKAHWYSGTLSVMPTLTIEMMTQEIAPVRIYHVEQGRVTKITEGQSAP</sequence>
<evidence type="ECO:0000313" key="2">
    <source>
        <dbReference type="Proteomes" id="UP000838672"/>
    </source>
</evidence>
<comment type="caution">
    <text evidence="1">The sequence shown here is derived from an EMBL/GenBank/DDBJ whole genome shotgun (WGS) entry which is preliminary data.</text>
</comment>
<keyword evidence="2" id="KW-1185">Reference proteome</keyword>
<protein>
    <submittedName>
        <fullName evidence="1">Uncharacterized protein</fullName>
    </submittedName>
</protein>
<organism evidence="1 2">
    <name type="scientific">Vibrio stylophorae</name>
    <dbReference type="NCBI Taxonomy" id="659351"/>
    <lineage>
        <taxon>Bacteria</taxon>
        <taxon>Pseudomonadati</taxon>
        <taxon>Pseudomonadota</taxon>
        <taxon>Gammaproteobacteria</taxon>
        <taxon>Vibrionales</taxon>
        <taxon>Vibrionaceae</taxon>
        <taxon>Vibrio</taxon>
    </lineage>
</organism>
<dbReference type="EMBL" id="CAKLDI010000002">
    <property type="protein sequence ID" value="CAH0535282.1"/>
    <property type="molecule type" value="Genomic_DNA"/>
</dbReference>
<name>A0ABN8E1I1_9VIBR</name>
<dbReference type="Proteomes" id="UP000838672">
    <property type="component" value="Unassembled WGS sequence"/>
</dbReference>
<reference evidence="1" key="1">
    <citation type="submission" date="2021-11" db="EMBL/GenBank/DDBJ databases">
        <authorList>
            <person name="Rodrigo-Torres L."/>
            <person name="Arahal R. D."/>
            <person name="Lucena T."/>
        </authorList>
    </citation>
    <scope>NUCLEOTIDE SEQUENCE</scope>
    <source>
        <strain evidence="1">CECT 7929</strain>
    </source>
</reference>
<proteinExistence type="predicted"/>
<gene>
    <name evidence="1" type="ORF">VST7929_02906</name>
</gene>
<accession>A0ABN8E1I1</accession>